<dbReference type="EMBL" id="QVQW01000019">
    <property type="protein sequence ID" value="RKU45713.1"/>
    <property type="molecule type" value="Genomic_DNA"/>
</dbReference>
<evidence type="ECO:0000313" key="6">
    <source>
        <dbReference type="Proteomes" id="UP000275385"/>
    </source>
</evidence>
<evidence type="ECO:0000256" key="3">
    <source>
        <dbReference type="PROSITE-ProRule" id="PRU00023"/>
    </source>
</evidence>
<dbReference type="Gene3D" id="1.25.40.20">
    <property type="entry name" value="Ankyrin repeat-containing domain"/>
    <property type="match status" value="1"/>
</dbReference>
<evidence type="ECO:0000256" key="4">
    <source>
        <dbReference type="SAM" id="MobiDB-lite"/>
    </source>
</evidence>
<dbReference type="InterPro" id="IPR036770">
    <property type="entry name" value="Ankyrin_rpt-contain_sf"/>
</dbReference>
<dbReference type="PROSITE" id="PS50088">
    <property type="entry name" value="ANK_REPEAT"/>
    <property type="match status" value="1"/>
</dbReference>
<keyword evidence="1" id="KW-0677">Repeat</keyword>
<dbReference type="SUPFAM" id="SSF48403">
    <property type="entry name" value="Ankyrin repeat"/>
    <property type="match status" value="1"/>
</dbReference>
<feature type="compositionally biased region" description="Polar residues" evidence="4">
    <location>
        <begin position="1"/>
        <end position="26"/>
    </location>
</feature>
<dbReference type="SMART" id="SM00248">
    <property type="entry name" value="ANK"/>
    <property type="match status" value="2"/>
</dbReference>
<evidence type="ECO:0000256" key="1">
    <source>
        <dbReference type="ARBA" id="ARBA00022737"/>
    </source>
</evidence>
<dbReference type="OrthoDB" id="366390at2759"/>
<gene>
    <name evidence="5" type="ORF">DL546_007532</name>
</gene>
<dbReference type="Proteomes" id="UP000275385">
    <property type="component" value="Unassembled WGS sequence"/>
</dbReference>
<dbReference type="Pfam" id="PF12796">
    <property type="entry name" value="Ank_2"/>
    <property type="match status" value="1"/>
</dbReference>
<keyword evidence="6" id="KW-1185">Reference proteome</keyword>
<dbReference type="STRING" id="177199.A0A420YCW7"/>
<feature type="region of interest" description="Disordered" evidence="4">
    <location>
        <begin position="1"/>
        <end position="27"/>
    </location>
</feature>
<reference evidence="5 6" key="1">
    <citation type="submission" date="2018-08" db="EMBL/GenBank/DDBJ databases">
        <title>Draft genome of the lignicolous fungus Coniochaeta pulveracea.</title>
        <authorList>
            <person name="Borstlap C.J."/>
            <person name="De Witt R.N."/>
            <person name="Botha A."/>
            <person name="Volschenk H."/>
        </authorList>
    </citation>
    <scope>NUCLEOTIDE SEQUENCE [LARGE SCALE GENOMIC DNA]</scope>
    <source>
        <strain evidence="5 6">CAB683</strain>
    </source>
</reference>
<dbReference type="PANTHER" id="PTHR24171">
    <property type="entry name" value="ANKYRIN REPEAT DOMAIN-CONTAINING PROTEIN 39-RELATED"/>
    <property type="match status" value="1"/>
</dbReference>
<comment type="caution">
    <text evidence="5">The sequence shown here is derived from an EMBL/GenBank/DDBJ whole genome shotgun (WGS) entry which is preliminary data.</text>
</comment>
<keyword evidence="2 3" id="KW-0040">ANK repeat</keyword>
<evidence type="ECO:0000256" key="2">
    <source>
        <dbReference type="ARBA" id="ARBA00023043"/>
    </source>
</evidence>
<accession>A0A420YCW7</accession>
<evidence type="ECO:0000313" key="5">
    <source>
        <dbReference type="EMBL" id="RKU45713.1"/>
    </source>
</evidence>
<dbReference type="InterPro" id="IPR002110">
    <property type="entry name" value="Ankyrin_rpt"/>
</dbReference>
<proteinExistence type="predicted"/>
<dbReference type="PROSITE" id="PS50297">
    <property type="entry name" value="ANK_REP_REGION"/>
    <property type="match status" value="1"/>
</dbReference>
<organism evidence="5 6">
    <name type="scientific">Coniochaeta pulveracea</name>
    <dbReference type="NCBI Taxonomy" id="177199"/>
    <lineage>
        <taxon>Eukaryota</taxon>
        <taxon>Fungi</taxon>
        <taxon>Dikarya</taxon>
        <taxon>Ascomycota</taxon>
        <taxon>Pezizomycotina</taxon>
        <taxon>Sordariomycetes</taxon>
        <taxon>Sordariomycetidae</taxon>
        <taxon>Coniochaetales</taxon>
        <taxon>Coniochaetaceae</taxon>
        <taxon>Coniochaeta</taxon>
    </lineage>
</organism>
<feature type="repeat" description="ANK" evidence="3">
    <location>
        <begin position="67"/>
        <end position="99"/>
    </location>
</feature>
<feature type="region of interest" description="Disordered" evidence="4">
    <location>
        <begin position="158"/>
        <end position="177"/>
    </location>
</feature>
<protein>
    <submittedName>
        <fullName evidence="5">Uncharacterized protein</fullName>
    </submittedName>
</protein>
<name>A0A420YCW7_9PEZI</name>
<dbReference type="AlphaFoldDB" id="A0A420YCW7"/>
<sequence length="177" mass="18821">MASSDQQKQGAVPSQQPPSLTSSDTQELPPAALELAHKLFDMARSGDTETLGAYIQAGIPPNLTNQTGDTLLMLAAYHGHADTTRALLQVGADPNRLNDRGQSILAGSVFKGSDEVVKVLVEGGADIWAGTPNAVASARMFGKEDYLEIFGLDKDKVRSSRPWEDGKLGETADGLER</sequence>
<dbReference type="PANTHER" id="PTHR24171:SF9">
    <property type="entry name" value="ANKYRIN REPEAT DOMAIN-CONTAINING PROTEIN 39"/>
    <property type="match status" value="1"/>
</dbReference>